<evidence type="ECO:0000313" key="10">
    <source>
        <dbReference type="EMBL" id="WNM60139.1"/>
    </source>
</evidence>
<dbReference type="KEGG" id="nall:PP769_12690"/>
<organism evidence="10 11">
    <name type="scientific">Candidatus Nitrospira allomarina</name>
    <dbReference type="NCBI Taxonomy" id="3020900"/>
    <lineage>
        <taxon>Bacteria</taxon>
        <taxon>Pseudomonadati</taxon>
        <taxon>Nitrospirota</taxon>
        <taxon>Nitrospiria</taxon>
        <taxon>Nitrospirales</taxon>
        <taxon>Nitrospiraceae</taxon>
        <taxon>Nitrospira</taxon>
    </lineage>
</organism>
<evidence type="ECO:0000256" key="3">
    <source>
        <dbReference type="ARBA" id="ARBA00012098"/>
    </source>
</evidence>
<evidence type="ECO:0000256" key="1">
    <source>
        <dbReference type="ARBA" id="ARBA00001298"/>
    </source>
</evidence>
<evidence type="ECO:0000256" key="7">
    <source>
        <dbReference type="ARBA" id="ARBA00033311"/>
    </source>
</evidence>
<evidence type="ECO:0000256" key="4">
    <source>
        <dbReference type="ARBA" id="ARBA00019595"/>
    </source>
</evidence>
<dbReference type="EC" id="5.1.3.13" evidence="3"/>
<dbReference type="RefSeq" id="WP_312647053.1">
    <property type="nucleotide sequence ID" value="NZ_CP116967.1"/>
</dbReference>
<reference evidence="10 11" key="1">
    <citation type="submission" date="2023-01" db="EMBL/GenBank/DDBJ databases">
        <title>Cultivation and genomic characterization of new, ubiquitous marine nitrite-oxidizing bacteria from the Nitrospirales.</title>
        <authorList>
            <person name="Mueller A.J."/>
            <person name="Daebeler A."/>
            <person name="Herbold C.W."/>
            <person name="Kirkegaard R.H."/>
            <person name="Daims H."/>
        </authorList>
    </citation>
    <scope>NUCLEOTIDE SEQUENCE [LARGE SCALE GENOMIC DNA]</scope>
    <source>
        <strain evidence="10 11">VA</strain>
    </source>
</reference>
<evidence type="ECO:0000256" key="8">
    <source>
        <dbReference type="PIRSR" id="PIRSR600888-1"/>
    </source>
</evidence>
<dbReference type="GO" id="GO:0005829">
    <property type="term" value="C:cytosol"/>
    <property type="evidence" value="ECO:0007669"/>
    <property type="project" value="TreeGrafter"/>
</dbReference>
<dbReference type="GO" id="GO:0000271">
    <property type="term" value="P:polysaccharide biosynthetic process"/>
    <property type="evidence" value="ECO:0007669"/>
    <property type="project" value="TreeGrafter"/>
</dbReference>
<name>A0AA96GKT2_9BACT</name>
<dbReference type="GO" id="GO:0008830">
    <property type="term" value="F:dTDP-4-dehydrorhamnose 3,5-epimerase activity"/>
    <property type="evidence" value="ECO:0007669"/>
    <property type="project" value="UniProtKB-EC"/>
</dbReference>
<evidence type="ECO:0000256" key="2">
    <source>
        <dbReference type="ARBA" id="ARBA00001997"/>
    </source>
</evidence>
<dbReference type="CDD" id="cd00438">
    <property type="entry name" value="cupin_RmlC"/>
    <property type="match status" value="1"/>
</dbReference>
<evidence type="ECO:0000313" key="11">
    <source>
        <dbReference type="Proteomes" id="UP001302719"/>
    </source>
</evidence>
<dbReference type="InterPro" id="IPR011051">
    <property type="entry name" value="RmlC_Cupin_sf"/>
</dbReference>
<protein>
    <recommendedName>
        <fullName evidence="4">dTDP-4-dehydrorhamnose 3,5-epimerase</fullName>
        <ecNumber evidence="3">5.1.3.13</ecNumber>
    </recommendedName>
    <alternativeName>
        <fullName evidence="6">Thymidine diphospho-4-keto-rhamnose 3,5-epimerase</fullName>
    </alternativeName>
    <alternativeName>
        <fullName evidence="5">dTDP-4-keto-6-deoxyglucose 3,5-epimerase</fullName>
    </alternativeName>
    <alternativeName>
        <fullName evidence="7">dTDP-6-deoxy-D-xylo-4-hexulose 3,5-epimerase</fullName>
    </alternativeName>
</protein>
<keyword evidence="11" id="KW-1185">Reference proteome</keyword>
<dbReference type="PANTHER" id="PTHR21047:SF2">
    <property type="entry name" value="THYMIDINE DIPHOSPHO-4-KETO-RHAMNOSE 3,5-EPIMERASE"/>
    <property type="match status" value="1"/>
</dbReference>
<gene>
    <name evidence="10" type="ORF">PP769_12690</name>
</gene>
<dbReference type="Pfam" id="PF00908">
    <property type="entry name" value="dTDP_sugar_isom"/>
    <property type="match status" value="1"/>
</dbReference>
<sequence>MNTFKGKTISPPPNLQISSCRLEGVRLVTPPTIFEDFRGIYVETFNEDLYRQAGIDMPFVQDDISVSGRHVLRGIHGDQETWKLVSCLWGKFYLVVVNWDPASPQYQQWESFTLSDRNRYQVLIPPKFGNAHLVLSEQAIFHYKQTTNYNREGQFTVPWNDPNLGIWWPVKQPIVSQRDEGVSHV</sequence>
<comment type="function">
    <text evidence="2">Catalyzes the epimerization of the C3' and C5'positions of dTDP-6-deoxy-D-xylo-4-hexulose, forming dTDP-6-deoxy-L-lyxo-4-hexulose.</text>
</comment>
<dbReference type="SUPFAM" id="SSF51182">
    <property type="entry name" value="RmlC-like cupins"/>
    <property type="match status" value="1"/>
</dbReference>
<comment type="catalytic activity">
    <reaction evidence="1">
        <text>dTDP-4-dehydro-6-deoxy-alpha-D-glucose = dTDP-4-dehydro-beta-L-rhamnose</text>
        <dbReference type="Rhea" id="RHEA:16969"/>
        <dbReference type="ChEBI" id="CHEBI:57649"/>
        <dbReference type="ChEBI" id="CHEBI:62830"/>
        <dbReference type="EC" id="5.1.3.13"/>
    </reaction>
</comment>
<feature type="site" description="Participates in a stacking interaction with the thymidine ring of dTDP-4-oxo-6-deoxyglucose" evidence="9">
    <location>
        <position position="149"/>
    </location>
</feature>
<evidence type="ECO:0000256" key="5">
    <source>
        <dbReference type="ARBA" id="ARBA00029758"/>
    </source>
</evidence>
<dbReference type="InterPro" id="IPR000888">
    <property type="entry name" value="RmlC-like"/>
</dbReference>
<evidence type="ECO:0000256" key="9">
    <source>
        <dbReference type="PIRSR" id="PIRSR600888-3"/>
    </source>
</evidence>
<dbReference type="PANTHER" id="PTHR21047">
    <property type="entry name" value="DTDP-6-DEOXY-D-GLUCOSE-3,5 EPIMERASE"/>
    <property type="match status" value="1"/>
</dbReference>
<feature type="active site" description="Proton donor" evidence="8">
    <location>
        <position position="143"/>
    </location>
</feature>
<dbReference type="InterPro" id="IPR014710">
    <property type="entry name" value="RmlC-like_jellyroll"/>
</dbReference>
<evidence type="ECO:0000256" key="6">
    <source>
        <dbReference type="ARBA" id="ARBA00031424"/>
    </source>
</evidence>
<dbReference type="Proteomes" id="UP001302719">
    <property type="component" value="Chromosome"/>
</dbReference>
<feature type="active site" description="Proton acceptor" evidence="8">
    <location>
        <position position="76"/>
    </location>
</feature>
<accession>A0AA96GKT2</accession>
<dbReference type="EMBL" id="CP116967">
    <property type="protein sequence ID" value="WNM60139.1"/>
    <property type="molecule type" value="Genomic_DNA"/>
</dbReference>
<dbReference type="AlphaFoldDB" id="A0AA96GKT2"/>
<proteinExistence type="predicted"/>
<dbReference type="Gene3D" id="2.60.120.10">
    <property type="entry name" value="Jelly Rolls"/>
    <property type="match status" value="1"/>
</dbReference>